<evidence type="ECO:0000313" key="2">
    <source>
        <dbReference type="EMBL" id="OAA54577.1"/>
    </source>
</evidence>
<accession>A0A167MNJ1</accession>
<name>A0A167MNJ1_9HYPO</name>
<evidence type="ECO:0000313" key="3">
    <source>
        <dbReference type="Proteomes" id="UP000076874"/>
    </source>
</evidence>
<evidence type="ECO:0008006" key="4">
    <source>
        <dbReference type="Google" id="ProtNLM"/>
    </source>
</evidence>
<evidence type="ECO:0000256" key="1">
    <source>
        <dbReference type="SAM" id="Phobius"/>
    </source>
</evidence>
<proteinExistence type="predicted"/>
<keyword evidence="1" id="KW-0812">Transmembrane</keyword>
<organism evidence="2 3">
    <name type="scientific">Niveomyces insectorum RCEF 264</name>
    <dbReference type="NCBI Taxonomy" id="1081102"/>
    <lineage>
        <taxon>Eukaryota</taxon>
        <taxon>Fungi</taxon>
        <taxon>Dikarya</taxon>
        <taxon>Ascomycota</taxon>
        <taxon>Pezizomycotina</taxon>
        <taxon>Sordariomycetes</taxon>
        <taxon>Hypocreomycetidae</taxon>
        <taxon>Hypocreales</taxon>
        <taxon>Cordycipitaceae</taxon>
        <taxon>Niveomyces</taxon>
    </lineage>
</organism>
<dbReference type="Proteomes" id="UP000076874">
    <property type="component" value="Unassembled WGS sequence"/>
</dbReference>
<comment type="caution">
    <text evidence="2">The sequence shown here is derived from an EMBL/GenBank/DDBJ whole genome shotgun (WGS) entry which is preliminary data.</text>
</comment>
<keyword evidence="1" id="KW-0472">Membrane</keyword>
<dbReference type="AlphaFoldDB" id="A0A167MNJ1"/>
<gene>
    <name evidence="2" type="ORF">SPI_08823</name>
</gene>
<protein>
    <recommendedName>
        <fullName evidence="4">Transmembrane protein</fullName>
    </recommendedName>
</protein>
<sequence>MAVTDTTLITKTTSTVMSPTRTSLAATASCTAHAAKKGHAFTTKAVLAVVIVLAVIAVVSFLAYACISSVIPRFRAWKDRRRGARDEVEDGTLPRRGEPTVEQGFEFVRLPLQHANQ</sequence>
<keyword evidence="1" id="KW-1133">Transmembrane helix</keyword>
<dbReference type="EMBL" id="AZHD01000023">
    <property type="protein sequence ID" value="OAA54577.1"/>
    <property type="molecule type" value="Genomic_DNA"/>
</dbReference>
<keyword evidence="3" id="KW-1185">Reference proteome</keyword>
<feature type="transmembrane region" description="Helical" evidence="1">
    <location>
        <begin position="45"/>
        <end position="71"/>
    </location>
</feature>
<reference evidence="2 3" key="1">
    <citation type="journal article" date="2016" name="Genome Biol. Evol.">
        <title>Divergent and convergent evolution of fungal pathogenicity.</title>
        <authorList>
            <person name="Shang Y."/>
            <person name="Xiao G."/>
            <person name="Zheng P."/>
            <person name="Cen K."/>
            <person name="Zhan S."/>
            <person name="Wang C."/>
        </authorList>
    </citation>
    <scope>NUCLEOTIDE SEQUENCE [LARGE SCALE GENOMIC DNA]</scope>
    <source>
        <strain evidence="2 3">RCEF 264</strain>
    </source>
</reference>